<proteinExistence type="predicted"/>
<evidence type="ECO:0000313" key="2">
    <source>
        <dbReference type="Proteomes" id="UP001165080"/>
    </source>
</evidence>
<name>A0A9W6BQQ3_9CHLO</name>
<organism evidence="1 2">
    <name type="scientific">Pleodorina starrii</name>
    <dbReference type="NCBI Taxonomy" id="330485"/>
    <lineage>
        <taxon>Eukaryota</taxon>
        <taxon>Viridiplantae</taxon>
        <taxon>Chlorophyta</taxon>
        <taxon>core chlorophytes</taxon>
        <taxon>Chlorophyceae</taxon>
        <taxon>CS clade</taxon>
        <taxon>Chlamydomonadales</taxon>
        <taxon>Volvocaceae</taxon>
        <taxon>Pleodorina</taxon>
    </lineage>
</organism>
<comment type="caution">
    <text evidence="1">The sequence shown here is derived from an EMBL/GenBank/DDBJ whole genome shotgun (WGS) entry which is preliminary data.</text>
</comment>
<dbReference type="EMBL" id="BRXU01000015">
    <property type="protein sequence ID" value="GLC56423.1"/>
    <property type="molecule type" value="Genomic_DNA"/>
</dbReference>
<sequence length="106" mass="11022">MRVDACVLPSDAVTRAPVPLRTEDGVIGGVGSGAERQCRADIHRYTYMQVQEEGGGGGGGGGDWSARGVWQSMLLALPANSAGVVGMRHVVMSTSRVAVSRPRARG</sequence>
<evidence type="ECO:0000313" key="1">
    <source>
        <dbReference type="EMBL" id="GLC56423.1"/>
    </source>
</evidence>
<reference evidence="1 2" key="1">
    <citation type="journal article" date="2023" name="Commun. Biol.">
        <title>Reorganization of the ancestral sex-determining regions during the evolution of trioecy in Pleodorina starrii.</title>
        <authorList>
            <person name="Takahashi K."/>
            <person name="Suzuki S."/>
            <person name="Kawai-Toyooka H."/>
            <person name="Yamamoto K."/>
            <person name="Hamaji T."/>
            <person name="Ootsuki R."/>
            <person name="Yamaguchi H."/>
            <person name="Kawachi M."/>
            <person name="Higashiyama T."/>
            <person name="Nozaki H."/>
        </authorList>
    </citation>
    <scope>NUCLEOTIDE SEQUENCE [LARGE SCALE GENOMIC DNA]</scope>
    <source>
        <strain evidence="1 2">NIES-4479</strain>
    </source>
</reference>
<dbReference type="AlphaFoldDB" id="A0A9W6BQQ3"/>
<gene>
    <name evidence="1" type="primary">PLEST003800</name>
    <name evidence="1" type="ORF">PLESTB_001103200</name>
</gene>
<keyword evidence="2" id="KW-1185">Reference proteome</keyword>
<protein>
    <submittedName>
        <fullName evidence="1">Uncharacterized protein</fullName>
    </submittedName>
</protein>
<accession>A0A9W6BQQ3</accession>
<dbReference type="Proteomes" id="UP001165080">
    <property type="component" value="Unassembled WGS sequence"/>
</dbReference>